<dbReference type="EMBL" id="CAXLJL010000101">
    <property type="protein sequence ID" value="CAL5131591.1"/>
    <property type="molecule type" value="Genomic_DNA"/>
</dbReference>
<feature type="region of interest" description="Disordered" evidence="2">
    <location>
        <begin position="75"/>
        <end position="99"/>
    </location>
</feature>
<feature type="compositionally biased region" description="Polar residues" evidence="2">
    <location>
        <begin position="86"/>
        <end position="97"/>
    </location>
</feature>
<feature type="compositionally biased region" description="Low complexity" evidence="2">
    <location>
        <begin position="746"/>
        <end position="761"/>
    </location>
</feature>
<feature type="region of interest" description="Disordered" evidence="2">
    <location>
        <begin position="306"/>
        <end position="332"/>
    </location>
</feature>
<feature type="compositionally biased region" description="Polar residues" evidence="2">
    <location>
        <begin position="16"/>
        <end position="30"/>
    </location>
</feature>
<feature type="compositionally biased region" description="Polar residues" evidence="2">
    <location>
        <begin position="729"/>
        <end position="745"/>
    </location>
</feature>
<organism evidence="4 5">
    <name type="scientific">Calicophoron daubneyi</name>
    <name type="common">Rumen fluke</name>
    <name type="synonym">Paramphistomum daubneyi</name>
    <dbReference type="NCBI Taxonomy" id="300641"/>
    <lineage>
        <taxon>Eukaryota</taxon>
        <taxon>Metazoa</taxon>
        <taxon>Spiralia</taxon>
        <taxon>Lophotrochozoa</taxon>
        <taxon>Platyhelminthes</taxon>
        <taxon>Trematoda</taxon>
        <taxon>Digenea</taxon>
        <taxon>Plagiorchiida</taxon>
        <taxon>Pronocephalata</taxon>
        <taxon>Paramphistomoidea</taxon>
        <taxon>Paramphistomidae</taxon>
        <taxon>Calicophoron</taxon>
    </lineage>
</organism>
<reference evidence="4" key="1">
    <citation type="submission" date="2024-06" db="EMBL/GenBank/DDBJ databases">
        <authorList>
            <person name="Liu X."/>
            <person name="Lenzi L."/>
            <person name="Haldenby T S."/>
            <person name="Uol C."/>
        </authorList>
    </citation>
    <scope>NUCLEOTIDE SEQUENCE</scope>
</reference>
<accession>A0AAV2T5Y4</accession>
<feature type="compositionally biased region" description="Polar residues" evidence="2">
    <location>
        <begin position="1020"/>
        <end position="1038"/>
    </location>
</feature>
<feature type="compositionally biased region" description="Polar residues" evidence="2">
    <location>
        <begin position="614"/>
        <end position="629"/>
    </location>
</feature>
<feature type="region of interest" description="Disordered" evidence="2">
    <location>
        <begin position="1824"/>
        <end position="1846"/>
    </location>
</feature>
<gene>
    <name evidence="4" type="ORF">CDAUBV1_LOCUS4079</name>
</gene>
<sequence>MARVEEQRQEQPEQYASATVSAGSVKSGNSSENLLASGQLHMPGMDNQTNTAVDTATQALICRLFPGMSSIYSQNPNKASYPEQHPLTSAESGSVEPSNRIPMSLNRSSFGIEQNLFLQTMKGSELSNLFYSSPFDPVPLLPNMPHLGPPVLGSIPSAPYLNESSTTNNPVLSTCGISVVDPSMNLASTAQLTNPSTIEHAAPINTMNQIANLLQYPHFSSATFPSFVPDLVKPRLGIPSGSVSNSQSQQPHQQSLKTDEDFCELCQKHFCNKYYLRKHKADVHGIHTEPYSHSRRRESMHSFCSTIRKGSPASPLIQAGNSTKVTPREDMGVNSVAGVSNVSLTSFTENERRESGQRFNLIPSPSKPECSNTGDNKGSPLDSQAGNSSWQSSSNVEQQMPWNSTAHSGTEGTNKPKSLIPPEGLHQVIPFPLGVTAQQSATGFPLSPYLMPDLNMKKIGGLDPVASAHYYMMALASSLPPQAAMQTFSPPTFGNLTTVKGSGDKEDHPNLSNIPFLSSMSTLENATGMREVQCDQCQKVFCNSYFLHVHKVNQHTGKHGDPEICCSTGSNASSPNNSNEGTQCNNSTYSMNTSLKLADSMLSDQNESDAGCVTENSSNPSASCESLDNSSRREHKGLGGRAPDSAVRENGSDSAPVCSTAISEARGNTTSLDAFKSSMVAAKLADRVTCELCKKELCNKYFLRTHKIRVHGVSPKDVGGPPMRNPPMVNSSRSSLTSGVIGTTESVASSSAESSRPSHYSTGTHSVNMNALHLPTSLMPLSGWTMIPPNPQTHSRISPPVTTENEAQKCDIPVPTLGRFCEQTNENYSEWSSTTHSASDPNEVFAATAIIACPLCEHAVGPRLFLPSHLNTAHALNPTDPAFFLNMLRAKVVPDLNSSEKASNANNTSEPSSMTVGQQSRRSLAPEQQLIDNTNNCVPTSNSELSQSQETSQLFTKISASATDLPTSNGTCTVTASIRNCSPCGTCLNEDRGVEGASTTSSLTLQSPLGSGVSGPVDSQAVSAPTGSSTEEPSNFVQNSPNFGAYSVALISAVQGNLSNSSTNLITSSNQMTEESRSNTLPYFPPLGLGLPSPGDTGFPRTGSIAAAAAAAAAFSGLSIHPMEAVLAAAASASSNAPWSSFPQLQHSVTASSSGHSTNSTVSANVGQSPTLSVTTGMPRKSPNQMRVLCDICNKWICNKYFLRTHKANKHGITDSSQLSSDTGKSSSVRPTVYAKVQSQPPYKHFLPAVHEHMADLNGKLNLHSGFTDQALPDMSLASCLNGPATLNKNVCIPTDSTDGESKPEMSASTTLEHFTNAWKLAYESGAKCMGDFAYGSAYSPSLNSIPATFPTSIPPAFPLPGFSQLGVMNPTGCSKTPDISSLLPKIGGQCVSENLSVITARVMPEDNDKADNTVAIERQDARFQRELQDYQRRHTIPKEQTVQETVHNKLPLNLSVKDLTTLMEHGERTKLSMLKRSTLYSKRRTKEVISVQRTATCVLRRAKDFLRNELPHPLKNKAKNIRGMTFKSRPCSSRKSEQKKSKFSELTHIRWRRSKYQGGGNPRNVLFHNERRRRICKNGFKNEARDSPLSSYENARIPNTDKSALSCPLCPNEMSTCFTNLNSLLQHIALTHGNHTSTNCSSEGTKSTGPGHNSGNTKSQCVNFQISQLANEDGRSGEQINAEARNSDSAHTMMVMRAVTTTAPTPGLADRPICDMQCQLMTAIEELGGCKTEYEIRHFRQHPPISERMVVKLGNTILTIKYQRLSLPHLDYMTIGVVQLSAGSGQVFEKVNSSEEKNLKQVLKRPREELVCLFEKFSGQHNIDPAQQDEDKKSPTLKTKLLLSE</sequence>
<keyword evidence="1" id="KW-0479">Metal-binding</keyword>
<dbReference type="Proteomes" id="UP001497525">
    <property type="component" value="Unassembled WGS sequence"/>
</dbReference>
<evidence type="ECO:0000256" key="1">
    <source>
        <dbReference type="PROSITE-ProRule" id="PRU00042"/>
    </source>
</evidence>
<feature type="domain" description="C2H2-type" evidence="3">
    <location>
        <begin position="532"/>
        <end position="560"/>
    </location>
</feature>
<dbReference type="PANTHER" id="PTHR21190">
    <property type="entry name" value="GH10077P"/>
    <property type="match status" value="1"/>
</dbReference>
<feature type="compositionally biased region" description="Basic and acidic residues" evidence="2">
    <location>
        <begin position="1"/>
        <end position="11"/>
    </location>
</feature>
<feature type="region of interest" description="Disordered" evidence="2">
    <location>
        <begin position="1638"/>
        <end position="1659"/>
    </location>
</feature>
<feature type="region of interest" description="Disordered" evidence="2">
    <location>
        <begin position="998"/>
        <end position="1038"/>
    </location>
</feature>
<evidence type="ECO:0000313" key="4">
    <source>
        <dbReference type="EMBL" id="CAL5131591.1"/>
    </source>
</evidence>
<proteinExistence type="predicted"/>
<feature type="compositionally biased region" description="Polar residues" evidence="2">
    <location>
        <begin position="400"/>
        <end position="416"/>
    </location>
</feature>
<evidence type="ECO:0000256" key="2">
    <source>
        <dbReference type="SAM" id="MobiDB-lite"/>
    </source>
</evidence>
<dbReference type="PROSITE" id="PS00028">
    <property type="entry name" value="ZINC_FINGER_C2H2_1"/>
    <property type="match status" value="4"/>
</dbReference>
<feature type="compositionally biased region" description="Low complexity" evidence="2">
    <location>
        <begin position="1837"/>
        <end position="1846"/>
    </location>
</feature>
<protein>
    <recommendedName>
        <fullName evidence="3">C2H2-type domain-containing protein</fullName>
    </recommendedName>
</protein>
<keyword evidence="1" id="KW-0862">Zinc</keyword>
<dbReference type="PROSITE" id="PS50157">
    <property type="entry name" value="ZINC_FINGER_C2H2_2"/>
    <property type="match status" value="1"/>
</dbReference>
<feature type="region of interest" description="Disordered" evidence="2">
    <location>
        <begin position="347"/>
        <end position="420"/>
    </location>
</feature>
<comment type="caution">
    <text evidence="4">The sequence shown here is derived from an EMBL/GenBank/DDBJ whole genome shotgun (WGS) entry which is preliminary data.</text>
</comment>
<feature type="compositionally biased region" description="Polar residues" evidence="2">
    <location>
        <begin position="898"/>
        <end position="922"/>
    </location>
</feature>
<dbReference type="InterPro" id="IPR036236">
    <property type="entry name" value="Znf_C2H2_sf"/>
</dbReference>
<evidence type="ECO:0000259" key="3">
    <source>
        <dbReference type="PROSITE" id="PS50157"/>
    </source>
</evidence>
<dbReference type="GO" id="GO:0008270">
    <property type="term" value="F:zinc ion binding"/>
    <property type="evidence" value="ECO:0007669"/>
    <property type="project" value="UniProtKB-KW"/>
</dbReference>
<feature type="region of interest" description="Disordered" evidence="2">
    <location>
        <begin position="1149"/>
        <end position="1180"/>
    </location>
</feature>
<feature type="region of interest" description="Disordered" evidence="2">
    <location>
        <begin position="729"/>
        <end position="762"/>
    </location>
</feature>
<dbReference type="InterPro" id="IPR013087">
    <property type="entry name" value="Znf_C2H2_type"/>
</dbReference>
<name>A0AAV2T5Y4_CALDB</name>
<dbReference type="SMART" id="SM00355">
    <property type="entry name" value="ZnF_C2H2"/>
    <property type="match status" value="6"/>
</dbReference>
<dbReference type="SUPFAM" id="SSF57667">
    <property type="entry name" value="beta-beta-alpha zinc fingers"/>
    <property type="match status" value="1"/>
</dbReference>
<feature type="compositionally biased region" description="Low complexity" evidence="2">
    <location>
        <begin position="998"/>
        <end position="1011"/>
    </location>
</feature>
<feature type="region of interest" description="Disordered" evidence="2">
    <location>
        <begin position="1"/>
        <end position="30"/>
    </location>
</feature>
<feature type="compositionally biased region" description="Low complexity" evidence="2">
    <location>
        <begin position="1149"/>
        <end position="1164"/>
    </location>
</feature>
<evidence type="ECO:0000313" key="5">
    <source>
        <dbReference type="Proteomes" id="UP001497525"/>
    </source>
</evidence>
<feature type="compositionally biased region" description="Low complexity" evidence="2">
    <location>
        <begin position="383"/>
        <end position="399"/>
    </location>
</feature>
<feature type="compositionally biased region" description="Polar residues" evidence="2">
    <location>
        <begin position="1165"/>
        <end position="1176"/>
    </location>
</feature>
<feature type="region of interest" description="Disordered" evidence="2">
    <location>
        <begin position="607"/>
        <end position="656"/>
    </location>
</feature>
<keyword evidence="1" id="KW-0863">Zinc-finger</keyword>
<dbReference type="PANTHER" id="PTHR21190:SF1">
    <property type="entry name" value="GH10077P"/>
    <property type="match status" value="1"/>
</dbReference>
<feature type="region of interest" description="Disordered" evidence="2">
    <location>
        <begin position="898"/>
        <end position="925"/>
    </location>
</feature>